<proteinExistence type="predicted"/>
<feature type="domain" description="LicD/FKTN/FKRP nucleotidyltransferase" evidence="2">
    <location>
        <begin position="157"/>
        <end position="250"/>
    </location>
</feature>
<protein>
    <recommendedName>
        <fullName evidence="2">LicD/FKTN/FKRP nucleotidyltransferase domain-containing protein</fullName>
    </recommendedName>
</protein>
<dbReference type="AlphaFoldDB" id="A0AAD5UDX3"/>
<evidence type="ECO:0000256" key="1">
    <source>
        <dbReference type="SAM" id="Phobius"/>
    </source>
</evidence>
<dbReference type="InterPro" id="IPR052942">
    <property type="entry name" value="LPS_cholinephosphotransferase"/>
</dbReference>
<accession>A0AAD5UDX3</accession>
<dbReference type="PANTHER" id="PTHR43404:SF1">
    <property type="entry name" value="MNN4P"/>
    <property type="match status" value="1"/>
</dbReference>
<reference evidence="3" key="1">
    <citation type="submission" date="2020-05" db="EMBL/GenBank/DDBJ databases">
        <title>Phylogenomic resolution of chytrid fungi.</title>
        <authorList>
            <person name="Stajich J.E."/>
            <person name="Amses K."/>
            <person name="Simmons R."/>
            <person name="Seto K."/>
            <person name="Myers J."/>
            <person name="Bonds A."/>
            <person name="Quandt C.A."/>
            <person name="Barry K."/>
            <person name="Liu P."/>
            <person name="Grigoriev I."/>
            <person name="Longcore J.E."/>
            <person name="James T.Y."/>
        </authorList>
    </citation>
    <scope>NUCLEOTIDE SEQUENCE</scope>
    <source>
        <strain evidence="3">PLAUS21</strain>
    </source>
</reference>
<keyword evidence="4" id="KW-1185">Reference proteome</keyword>
<keyword evidence="1" id="KW-1133">Transmembrane helix</keyword>
<gene>
    <name evidence="3" type="ORF">HK103_006261</name>
</gene>
<comment type="caution">
    <text evidence="3">The sequence shown here is derived from an EMBL/GenBank/DDBJ whole genome shotgun (WGS) entry which is preliminary data.</text>
</comment>
<dbReference type="GO" id="GO:0009100">
    <property type="term" value="P:glycoprotein metabolic process"/>
    <property type="evidence" value="ECO:0007669"/>
    <property type="project" value="UniProtKB-ARBA"/>
</dbReference>
<evidence type="ECO:0000313" key="4">
    <source>
        <dbReference type="Proteomes" id="UP001210925"/>
    </source>
</evidence>
<name>A0AAD5UDX3_9FUNG</name>
<sequence>MFLRKSRLAFVVPVVLVNIFLLFCLFYTESDHEVSSMSVQQPLKRQIFTNDITWNGCQTCEGCRSNCSVDFQIVNTNQKKIKWEKGYSDIVAEGTGLLPTKESLGIPQTNRYEYNSLKFFYESPRAGHLDIRFAKMLNKTDQLLVIKEMFKEFAAFCDSIELPYWIMHGSLLGWKFGGKTMPFDDDIDVQVIANNLFDLEKYKNQTIGGHYILEVNPHHVVRTKQMENVIDARFIDTRNGHFIDITGVTQLGNYVTCKSPHYYKYDELFPLVRTVFEGVPTWRPNNYERLLSYEYKSTSIYYKHYRFNDENGEWELYPIN</sequence>
<dbReference type="PANTHER" id="PTHR43404">
    <property type="entry name" value="LIPOPOLYSACCHARIDE CHOLINEPHOSPHOTRANSFERASE LICD"/>
    <property type="match status" value="1"/>
</dbReference>
<dbReference type="InterPro" id="IPR007074">
    <property type="entry name" value="LicD/FKTN/FKRP_NTP_transf"/>
</dbReference>
<keyword evidence="1" id="KW-0472">Membrane</keyword>
<keyword evidence="1" id="KW-0812">Transmembrane</keyword>
<dbReference type="Proteomes" id="UP001210925">
    <property type="component" value="Unassembled WGS sequence"/>
</dbReference>
<feature type="domain" description="LicD/FKTN/FKRP nucleotidyltransferase" evidence="2">
    <location>
        <begin position="258"/>
        <end position="296"/>
    </location>
</feature>
<organism evidence="3 4">
    <name type="scientific">Boothiomyces macroporosus</name>
    <dbReference type="NCBI Taxonomy" id="261099"/>
    <lineage>
        <taxon>Eukaryota</taxon>
        <taxon>Fungi</taxon>
        <taxon>Fungi incertae sedis</taxon>
        <taxon>Chytridiomycota</taxon>
        <taxon>Chytridiomycota incertae sedis</taxon>
        <taxon>Chytridiomycetes</taxon>
        <taxon>Rhizophydiales</taxon>
        <taxon>Terramycetaceae</taxon>
        <taxon>Boothiomyces</taxon>
    </lineage>
</organism>
<dbReference type="EMBL" id="JADGKB010000066">
    <property type="protein sequence ID" value="KAJ3255444.1"/>
    <property type="molecule type" value="Genomic_DNA"/>
</dbReference>
<evidence type="ECO:0000259" key="2">
    <source>
        <dbReference type="Pfam" id="PF04991"/>
    </source>
</evidence>
<dbReference type="Pfam" id="PF04991">
    <property type="entry name" value="LicD"/>
    <property type="match status" value="2"/>
</dbReference>
<feature type="transmembrane region" description="Helical" evidence="1">
    <location>
        <begin position="7"/>
        <end position="28"/>
    </location>
</feature>
<evidence type="ECO:0000313" key="3">
    <source>
        <dbReference type="EMBL" id="KAJ3255444.1"/>
    </source>
</evidence>